<accession>A0A6L9QEC6</accession>
<evidence type="ECO:0000313" key="2">
    <source>
        <dbReference type="Proteomes" id="UP000475532"/>
    </source>
</evidence>
<proteinExistence type="predicted"/>
<gene>
    <name evidence="1" type="ORF">G3I70_15100</name>
</gene>
<protein>
    <submittedName>
        <fullName evidence="1">Uncharacterized protein</fullName>
    </submittedName>
</protein>
<comment type="caution">
    <text evidence="1">The sequence shown here is derived from an EMBL/GenBank/DDBJ whole genome shotgun (WGS) entry which is preliminary data.</text>
</comment>
<name>A0A6L9QEC6_9ACTN</name>
<sequence length="78" mass="8377">MGDGKLGRIAELLAGRNAIDEEISAITQRPMTAGHLGEWIASRVFDIEVEESAANTAFNGRVRRGPLQGRIYLGGVPV</sequence>
<dbReference type="EMBL" id="JAAGLI010000378">
    <property type="protein sequence ID" value="NEA23809.1"/>
    <property type="molecule type" value="Genomic_DNA"/>
</dbReference>
<evidence type="ECO:0000313" key="1">
    <source>
        <dbReference type="EMBL" id="NEA23809.1"/>
    </source>
</evidence>
<organism evidence="1 2">
    <name type="scientific">Actinomadura bangladeshensis</name>
    <dbReference type="NCBI Taxonomy" id="453573"/>
    <lineage>
        <taxon>Bacteria</taxon>
        <taxon>Bacillati</taxon>
        <taxon>Actinomycetota</taxon>
        <taxon>Actinomycetes</taxon>
        <taxon>Streptosporangiales</taxon>
        <taxon>Thermomonosporaceae</taxon>
        <taxon>Actinomadura</taxon>
    </lineage>
</organism>
<dbReference type="AlphaFoldDB" id="A0A6L9QEC6"/>
<reference evidence="1 2" key="1">
    <citation type="submission" date="2020-01" db="EMBL/GenBank/DDBJ databases">
        <title>Insect and environment-associated Actinomycetes.</title>
        <authorList>
            <person name="Currrie C."/>
            <person name="Chevrette M."/>
            <person name="Carlson C."/>
            <person name="Stubbendieck R."/>
            <person name="Wendt-Pienkowski E."/>
        </authorList>
    </citation>
    <scope>NUCLEOTIDE SEQUENCE [LARGE SCALE GENOMIC DNA]</scope>
    <source>
        <strain evidence="1 2">SID10258</strain>
    </source>
</reference>
<dbReference type="RefSeq" id="WP_163056508.1">
    <property type="nucleotide sequence ID" value="NZ_JAAGLI010000378.1"/>
</dbReference>
<dbReference type="Proteomes" id="UP000475532">
    <property type="component" value="Unassembled WGS sequence"/>
</dbReference>